<evidence type="ECO:0000256" key="8">
    <source>
        <dbReference type="ARBA" id="ARBA00048123"/>
    </source>
</evidence>
<dbReference type="RefSeq" id="YP_009037351.1">
    <property type="nucleotide sequence ID" value="NC_024124.2"/>
</dbReference>
<evidence type="ECO:0000256" key="3">
    <source>
        <dbReference type="ARBA" id="ARBA00034240"/>
    </source>
</evidence>
<dbReference type="InterPro" id="IPR009097">
    <property type="entry name" value="Cyclic_Pdiesterase"/>
</dbReference>
<evidence type="ECO:0000256" key="5">
    <source>
        <dbReference type="ARBA" id="ARBA00034283"/>
    </source>
</evidence>
<keyword evidence="1" id="KW-0378">Hydrolase</keyword>
<gene>
    <name evidence="10" type="ORF">JS09_028</name>
</gene>
<evidence type="ECO:0000259" key="9">
    <source>
        <dbReference type="Pfam" id="PF23474"/>
    </source>
</evidence>
<accession>A0A060BHM4</accession>
<keyword evidence="11" id="KW-1185">Reference proteome</keyword>
<feature type="domain" description="Anti-CBASS protein Acb1-like C-terminal" evidence="9">
    <location>
        <begin position="8"/>
        <end position="149"/>
    </location>
</feature>
<sequence>MKFEDFSQGLYVAAKFSELTLDALEDLQRKLRIPNPVPREKLHSTICYSRVNIPYTTSSGSYSIAESGHFEVWKTDDGAVLVLVLDSEYLRCRHQYARALGATHDFDDYTPHITLSYNVGQLSFSGDVAIPVILDREYKEPLKLDWAEDLK</sequence>
<evidence type="ECO:0000256" key="7">
    <source>
        <dbReference type="ARBA" id="ARBA00034343"/>
    </source>
</evidence>
<dbReference type="Proteomes" id="UP000019733">
    <property type="component" value="Segment"/>
</dbReference>
<reference evidence="10" key="1">
    <citation type="submission" date="2015-07" db="EMBL/GenBank/DDBJ databases">
        <title>Isolation and characterization of a novel lytic T4-like coliphage vB_EcoM_JS09 infecting APEC.</title>
        <authorList>
            <person name="Zhou Y."/>
            <person name="Bao H.D."/>
            <person name="Zhang H."/>
            <person name="Wang R."/>
        </authorList>
    </citation>
    <scope>NUCLEOTIDE SEQUENCE</scope>
</reference>
<dbReference type="Pfam" id="PF23474">
    <property type="entry name" value="Acb1"/>
    <property type="match status" value="1"/>
</dbReference>
<evidence type="ECO:0000256" key="1">
    <source>
        <dbReference type="ARBA" id="ARBA00022801"/>
    </source>
</evidence>
<name>A0A060BHM4_9CAUD</name>
<proteinExistence type="inferred from homology"/>
<comment type="catalytic activity">
    <reaction evidence="4">
        <text>3',3',3'-cAAG + H2O = A[3'-5']pG[3'-5']pAp[3'] + H(+)</text>
        <dbReference type="Rhea" id="RHEA:72867"/>
        <dbReference type="ChEBI" id="CHEBI:15377"/>
        <dbReference type="ChEBI" id="CHEBI:15378"/>
        <dbReference type="ChEBI" id="CHEBI:143810"/>
        <dbReference type="ChEBI" id="CHEBI:192533"/>
    </reaction>
    <physiologicalReaction direction="left-to-right" evidence="4">
        <dbReference type="Rhea" id="RHEA:72868"/>
    </physiologicalReaction>
</comment>
<dbReference type="OrthoDB" id="11210at10239"/>
<comment type="catalytic activity">
    <reaction evidence="3">
        <text>3',3',3'-c-tri-AMP + H2O = A[3'-5']pA[3'-5']pAp[3'] + H(+)</text>
        <dbReference type="Rhea" id="RHEA:72859"/>
        <dbReference type="ChEBI" id="CHEBI:15377"/>
        <dbReference type="ChEBI" id="CHEBI:15378"/>
        <dbReference type="ChEBI" id="CHEBI:192523"/>
        <dbReference type="ChEBI" id="CHEBI:192530"/>
    </reaction>
    <physiologicalReaction direction="left-to-right" evidence="3">
        <dbReference type="Rhea" id="RHEA:72860"/>
    </physiologicalReaction>
</comment>
<organism evidence="10 11">
    <name type="scientific">Escherichia phage vB_EcoM_JS09</name>
    <dbReference type="NCBI Taxonomy" id="1430444"/>
    <lineage>
        <taxon>Viruses</taxon>
        <taxon>Duplodnaviria</taxon>
        <taxon>Heunggongvirae</taxon>
        <taxon>Uroviricota</taxon>
        <taxon>Caudoviricetes</taxon>
        <taxon>Pantevenvirales</taxon>
        <taxon>Straboviridae</taxon>
        <taxon>Tevenvirinae</taxon>
        <taxon>Mosigvirus</taxon>
        <taxon>Mosigvirus JS09</taxon>
    </lineage>
</organism>
<evidence type="ECO:0000256" key="6">
    <source>
        <dbReference type="ARBA" id="ARBA00034316"/>
    </source>
</evidence>
<dbReference type="EMBL" id="KF582788">
    <property type="protein sequence ID" value="AIA79995.1"/>
    <property type="molecule type" value="Genomic_DNA"/>
</dbReference>
<comment type="catalytic activity">
    <reaction evidence="2">
        <text>3',3',3'-cAAG + H2O = G[3'-5']pA[3'-5']pAp[3'] + H(+)</text>
        <dbReference type="Rhea" id="RHEA:72863"/>
        <dbReference type="ChEBI" id="CHEBI:15377"/>
        <dbReference type="ChEBI" id="CHEBI:15378"/>
        <dbReference type="ChEBI" id="CHEBI:143810"/>
        <dbReference type="ChEBI" id="CHEBI:192532"/>
    </reaction>
    <physiologicalReaction direction="left-to-right" evidence="2">
        <dbReference type="Rhea" id="RHEA:72864"/>
    </physiologicalReaction>
</comment>
<evidence type="ECO:0000256" key="2">
    <source>
        <dbReference type="ARBA" id="ARBA00034233"/>
    </source>
</evidence>
<dbReference type="GO" id="GO:0016787">
    <property type="term" value="F:hydrolase activity"/>
    <property type="evidence" value="ECO:0007669"/>
    <property type="project" value="UniProtKB-KW"/>
</dbReference>
<dbReference type="SUPFAM" id="SSF55144">
    <property type="entry name" value="LigT-like"/>
    <property type="match status" value="1"/>
</dbReference>
<comment type="similarity">
    <text evidence="6">Belongs to the anti-CBASS protein Acb1 family.</text>
</comment>
<comment type="catalytic activity">
    <reaction evidence="5">
        <text>3',3'-cGAMP + H2O = G[3'-5']pAp[3'] + H(+)</text>
        <dbReference type="Rhea" id="RHEA:72831"/>
        <dbReference type="ChEBI" id="CHEBI:15377"/>
        <dbReference type="ChEBI" id="CHEBI:15378"/>
        <dbReference type="ChEBI" id="CHEBI:71501"/>
        <dbReference type="ChEBI" id="CHEBI:192497"/>
    </reaction>
    <physiologicalReaction direction="left-to-right" evidence="5">
        <dbReference type="Rhea" id="RHEA:72832"/>
    </physiologicalReaction>
</comment>
<dbReference type="GeneID" id="19524753"/>
<dbReference type="KEGG" id="vg:19524753"/>
<protein>
    <recommendedName>
        <fullName evidence="7">Anti-CBASS protein Acb1</fullName>
    </recommendedName>
</protein>
<evidence type="ECO:0000256" key="4">
    <source>
        <dbReference type="ARBA" id="ARBA00034244"/>
    </source>
</evidence>
<comment type="catalytic activity">
    <reaction evidence="8">
        <text>3',3'-cUAMP + H2O = U[3'-5']pAp[3'] + H(+)</text>
        <dbReference type="Rhea" id="RHEA:72835"/>
        <dbReference type="ChEBI" id="CHEBI:15377"/>
        <dbReference type="ChEBI" id="CHEBI:15378"/>
        <dbReference type="ChEBI" id="CHEBI:143809"/>
        <dbReference type="ChEBI" id="CHEBI:192498"/>
    </reaction>
    <physiologicalReaction direction="left-to-right" evidence="8">
        <dbReference type="Rhea" id="RHEA:72836"/>
    </physiologicalReaction>
</comment>
<evidence type="ECO:0000313" key="10">
    <source>
        <dbReference type="EMBL" id="AIA79995.1"/>
    </source>
</evidence>
<evidence type="ECO:0000313" key="11">
    <source>
        <dbReference type="Proteomes" id="UP000019733"/>
    </source>
</evidence>
<dbReference type="InterPro" id="IPR056175">
    <property type="entry name" value="Acb1-like_C"/>
</dbReference>